<reference evidence="3" key="1">
    <citation type="submission" date="2023-07" db="EMBL/GenBank/DDBJ databases">
        <authorList>
            <person name="Kim M."/>
        </authorList>
    </citation>
    <scope>NUCLEOTIDE SEQUENCE</scope>
    <source>
        <strain evidence="3">BIUV-7</strain>
    </source>
</reference>
<sequence>MRHIFRDIQLFDGTGTAPYAATVVVEGDRVAAVHRGSAGFETGEGDHVIAGAGRMLMPGLIEAHAHLSWGSSVEKIYHTFMLPPDEMRIATWRNARVLLDHGFTSAFSAGALGNTLEVELRDEIAAGTAPGPRLRASTIERSPEAAEGVETGKKISMEGRGPDAMRAFVQRCKDWGIDNVKLVISGEDALLPGSSQHILYEEDEVAAACDEAHRLGMLVGAHTQAAEAVKIALRCGVDVLYHCSYADDEALAMLEAQRDRIFMAPAIGVIVGTLEATPPPHIDMSSMKEMAKPVIANARRMIPELRRRGVRVLPGGDYGFPFNPNGRNARDLQHFVDLFECTPTEALVAATKLGGELMQMGDELGLVKPGYLADLLLVDGDPTINVSILQDKTKLAMIMQGGRLHKAPEPALAIA</sequence>
<dbReference type="InterPro" id="IPR011059">
    <property type="entry name" value="Metal-dep_hydrolase_composite"/>
</dbReference>
<dbReference type="Pfam" id="PF01979">
    <property type="entry name" value="Amidohydro_1"/>
    <property type="match status" value="1"/>
</dbReference>
<dbReference type="InterPro" id="IPR051781">
    <property type="entry name" value="Metallo-dep_Hydrolase"/>
</dbReference>
<keyword evidence="4" id="KW-1185">Reference proteome</keyword>
<dbReference type="Gene3D" id="2.30.40.10">
    <property type="entry name" value="Urease, subunit C, domain 1"/>
    <property type="match status" value="1"/>
</dbReference>
<protein>
    <submittedName>
        <fullName evidence="3">Amidohydrolase family protein</fullName>
    </submittedName>
</protein>
<dbReference type="SUPFAM" id="SSF51556">
    <property type="entry name" value="Metallo-dependent hydrolases"/>
    <property type="match status" value="1"/>
</dbReference>
<dbReference type="SUPFAM" id="SSF51338">
    <property type="entry name" value="Composite domain of metallo-dependent hydrolases"/>
    <property type="match status" value="1"/>
</dbReference>
<dbReference type="InterPro" id="IPR032466">
    <property type="entry name" value="Metal_Hydrolase"/>
</dbReference>
<comment type="caution">
    <text evidence="3">The sequence shown here is derived from an EMBL/GenBank/DDBJ whole genome shotgun (WGS) entry which is preliminary data.</text>
</comment>
<organism evidence="3 4">
    <name type="scientific">Sphingomonas natans</name>
    <dbReference type="NCBI Taxonomy" id="3063330"/>
    <lineage>
        <taxon>Bacteria</taxon>
        <taxon>Pseudomonadati</taxon>
        <taxon>Pseudomonadota</taxon>
        <taxon>Alphaproteobacteria</taxon>
        <taxon>Sphingomonadales</taxon>
        <taxon>Sphingomonadaceae</taxon>
        <taxon>Sphingomonas</taxon>
    </lineage>
</organism>
<name>A0ABT8Y763_9SPHN</name>
<proteinExistence type="predicted"/>
<dbReference type="RefSeq" id="WP_303541142.1">
    <property type="nucleotide sequence ID" value="NZ_JAUOTP010000003.1"/>
</dbReference>
<dbReference type="PANTHER" id="PTHR43135">
    <property type="entry name" value="ALPHA-D-RIBOSE 1-METHYLPHOSPHONATE 5-TRIPHOSPHATE DIPHOSPHATASE"/>
    <property type="match status" value="1"/>
</dbReference>
<dbReference type="Proteomes" id="UP001169764">
    <property type="component" value="Unassembled WGS sequence"/>
</dbReference>
<dbReference type="InterPro" id="IPR006680">
    <property type="entry name" value="Amidohydro-rel"/>
</dbReference>
<evidence type="ECO:0000256" key="1">
    <source>
        <dbReference type="SAM" id="MobiDB-lite"/>
    </source>
</evidence>
<evidence type="ECO:0000313" key="4">
    <source>
        <dbReference type="Proteomes" id="UP001169764"/>
    </source>
</evidence>
<feature type="domain" description="Amidohydrolase-related" evidence="2">
    <location>
        <begin position="55"/>
        <end position="403"/>
    </location>
</feature>
<gene>
    <name evidence="3" type="ORF">Q4F19_07150</name>
</gene>
<dbReference type="EMBL" id="JAUOTP010000003">
    <property type="protein sequence ID" value="MDO6414153.1"/>
    <property type="molecule type" value="Genomic_DNA"/>
</dbReference>
<evidence type="ECO:0000259" key="2">
    <source>
        <dbReference type="Pfam" id="PF01979"/>
    </source>
</evidence>
<feature type="region of interest" description="Disordered" evidence="1">
    <location>
        <begin position="129"/>
        <end position="151"/>
    </location>
</feature>
<evidence type="ECO:0000313" key="3">
    <source>
        <dbReference type="EMBL" id="MDO6414153.1"/>
    </source>
</evidence>
<dbReference type="PANTHER" id="PTHR43135:SF3">
    <property type="entry name" value="ALPHA-D-RIBOSE 1-METHYLPHOSPHONATE 5-TRIPHOSPHATE DIPHOSPHATASE"/>
    <property type="match status" value="1"/>
</dbReference>
<accession>A0ABT8Y763</accession>
<dbReference type="Gene3D" id="3.20.20.140">
    <property type="entry name" value="Metal-dependent hydrolases"/>
    <property type="match status" value="1"/>
</dbReference>